<name>A0ABT3PMF4_9BACT</name>
<dbReference type="Gene3D" id="3.10.450.50">
    <property type="match status" value="1"/>
</dbReference>
<dbReference type="RefSeq" id="WP_350356687.1">
    <property type="nucleotide sequence ID" value="NZ_JAGGJA010000005.1"/>
</dbReference>
<dbReference type="InterPro" id="IPR004027">
    <property type="entry name" value="SEC_C_motif"/>
</dbReference>
<sequence length="78" mass="8309">MANKPDRNDPCHCGSGRKYKNCCLGNDDSSLKSKLQMVGLVIVVILGLGVLGMALFGGSDNPDCPPGKSWSKAHQHCH</sequence>
<dbReference type="Proteomes" id="UP001207918">
    <property type="component" value="Unassembled WGS sequence"/>
</dbReference>
<comment type="caution">
    <text evidence="2">The sequence shown here is derived from an EMBL/GenBank/DDBJ whole genome shotgun (WGS) entry which is preliminary data.</text>
</comment>
<dbReference type="EMBL" id="JAGGJA010000005">
    <property type="protein sequence ID" value="MCW9707131.1"/>
    <property type="molecule type" value="Genomic_DNA"/>
</dbReference>
<dbReference type="SUPFAM" id="SSF103642">
    <property type="entry name" value="Sec-C motif"/>
    <property type="match status" value="1"/>
</dbReference>
<protein>
    <submittedName>
        <fullName evidence="2">SEC-C domain-containing protein</fullName>
    </submittedName>
</protein>
<evidence type="ECO:0000256" key="1">
    <source>
        <dbReference type="SAM" id="Phobius"/>
    </source>
</evidence>
<gene>
    <name evidence="2" type="ORF">J6I44_09705</name>
</gene>
<keyword evidence="1" id="KW-1133">Transmembrane helix</keyword>
<accession>A0ABT3PMF4</accession>
<keyword evidence="3" id="KW-1185">Reference proteome</keyword>
<reference evidence="2 3" key="1">
    <citation type="submission" date="2021-03" db="EMBL/GenBank/DDBJ databases">
        <title>Aliifodinibius sp. nov., a new bacterium isolated from saline soil.</title>
        <authorList>
            <person name="Galisteo C."/>
            <person name="De La Haba R."/>
            <person name="Sanchez-Porro C."/>
            <person name="Ventosa A."/>
        </authorList>
    </citation>
    <scope>NUCLEOTIDE SEQUENCE [LARGE SCALE GENOMIC DNA]</scope>
    <source>
        <strain evidence="2 3">1BSP15-2V2</strain>
    </source>
</reference>
<feature type="transmembrane region" description="Helical" evidence="1">
    <location>
        <begin position="37"/>
        <end position="56"/>
    </location>
</feature>
<keyword evidence="1" id="KW-0812">Transmembrane</keyword>
<keyword evidence="1" id="KW-0472">Membrane</keyword>
<proteinExistence type="predicted"/>
<dbReference type="Pfam" id="PF02810">
    <property type="entry name" value="SEC-C"/>
    <property type="match status" value="1"/>
</dbReference>
<evidence type="ECO:0000313" key="3">
    <source>
        <dbReference type="Proteomes" id="UP001207918"/>
    </source>
</evidence>
<evidence type="ECO:0000313" key="2">
    <source>
        <dbReference type="EMBL" id="MCW9707131.1"/>
    </source>
</evidence>
<organism evidence="2 3">
    <name type="scientific">Fodinibius salsisoli</name>
    <dbReference type="NCBI Taxonomy" id="2820877"/>
    <lineage>
        <taxon>Bacteria</taxon>
        <taxon>Pseudomonadati</taxon>
        <taxon>Balneolota</taxon>
        <taxon>Balneolia</taxon>
        <taxon>Balneolales</taxon>
        <taxon>Balneolaceae</taxon>
        <taxon>Fodinibius</taxon>
    </lineage>
</organism>